<accession>A0A2N0BA53</accession>
<name>A0A2N0BKX1_9LEPT</name>
<keyword evidence="1" id="KW-0436">Ligase</keyword>
<keyword evidence="2 4" id="KW-0547">Nucleotide-binding</keyword>
<dbReference type="PROSITE" id="PS50975">
    <property type="entry name" value="ATP_GRASP"/>
    <property type="match status" value="1"/>
</dbReference>
<evidence type="ECO:0000256" key="3">
    <source>
        <dbReference type="ARBA" id="ARBA00022840"/>
    </source>
</evidence>
<evidence type="ECO:0000256" key="2">
    <source>
        <dbReference type="ARBA" id="ARBA00022741"/>
    </source>
</evidence>
<feature type="domain" description="ATP-grasp" evidence="5">
    <location>
        <begin position="114"/>
        <end position="315"/>
    </location>
</feature>
<dbReference type="Gene3D" id="3.30.470.20">
    <property type="entry name" value="ATP-grasp fold, B domain"/>
    <property type="match status" value="1"/>
</dbReference>
<dbReference type="EMBL" id="NPEF01000063">
    <property type="protein sequence ID" value="PJZ93425.1"/>
    <property type="molecule type" value="Genomic_DNA"/>
</dbReference>
<gene>
    <name evidence="6" type="ORF">CH379_005950</name>
    <name evidence="7" type="ORF">CH379_07935</name>
</gene>
<evidence type="ECO:0000259" key="5">
    <source>
        <dbReference type="PROSITE" id="PS50975"/>
    </source>
</evidence>
<dbReference type="GO" id="GO:0016874">
    <property type="term" value="F:ligase activity"/>
    <property type="evidence" value="ECO:0007669"/>
    <property type="project" value="UniProtKB-KW"/>
</dbReference>
<proteinExistence type="predicted"/>
<dbReference type="Proteomes" id="UP000232122">
    <property type="component" value="Unassembled WGS sequence"/>
</dbReference>
<dbReference type="RefSeq" id="WP_100746873.1">
    <property type="nucleotide sequence ID" value="NZ_NPEF02000005.1"/>
</dbReference>
<keyword evidence="3 4" id="KW-0067">ATP-binding</keyword>
<evidence type="ECO:0000313" key="6">
    <source>
        <dbReference type="EMBL" id="MDV6235168.1"/>
    </source>
</evidence>
<evidence type="ECO:0000313" key="8">
    <source>
        <dbReference type="Proteomes" id="UP000232122"/>
    </source>
</evidence>
<evidence type="ECO:0000256" key="1">
    <source>
        <dbReference type="ARBA" id="ARBA00022598"/>
    </source>
</evidence>
<dbReference type="GO" id="GO:0046872">
    <property type="term" value="F:metal ion binding"/>
    <property type="evidence" value="ECO:0007669"/>
    <property type="project" value="InterPro"/>
</dbReference>
<dbReference type="AlphaFoldDB" id="A0A2N0BKX1"/>
<dbReference type="OrthoDB" id="337301at2"/>
<dbReference type="GO" id="GO:0005524">
    <property type="term" value="F:ATP binding"/>
    <property type="evidence" value="ECO:0007669"/>
    <property type="project" value="UniProtKB-UniRule"/>
</dbReference>
<dbReference type="SUPFAM" id="SSF56059">
    <property type="entry name" value="Glutathione synthetase ATP-binding domain-like"/>
    <property type="match status" value="1"/>
</dbReference>
<dbReference type="Gene3D" id="3.40.50.20">
    <property type="match status" value="1"/>
</dbReference>
<reference evidence="7" key="1">
    <citation type="submission" date="2017-07" db="EMBL/GenBank/DDBJ databases">
        <title>Leptospira spp. isolated from tropical soils.</title>
        <authorList>
            <person name="Thibeaux R."/>
            <person name="Iraola G."/>
            <person name="Ferres I."/>
            <person name="Bierque E."/>
            <person name="Girault D."/>
            <person name="Soupe-Gilbert M.-E."/>
            <person name="Picardeau M."/>
            <person name="Goarant C."/>
        </authorList>
    </citation>
    <scope>NUCLEOTIDE SEQUENCE [LARGE SCALE GENOMIC DNA]</scope>
    <source>
        <strain evidence="7">ATI7-C-A5</strain>
    </source>
</reference>
<protein>
    <submittedName>
        <fullName evidence="6">ATP-grasp domain-containing protein</fullName>
    </submittedName>
    <submittedName>
        <fullName evidence="7">Biotin carboxylase</fullName>
    </submittedName>
</protein>
<evidence type="ECO:0000313" key="7">
    <source>
        <dbReference type="EMBL" id="PJZ93425.1"/>
    </source>
</evidence>
<organism evidence="7">
    <name type="scientific">Leptospira ellisii</name>
    <dbReference type="NCBI Taxonomy" id="2023197"/>
    <lineage>
        <taxon>Bacteria</taxon>
        <taxon>Pseudomonadati</taxon>
        <taxon>Spirochaetota</taxon>
        <taxon>Spirochaetia</taxon>
        <taxon>Leptospirales</taxon>
        <taxon>Leptospiraceae</taxon>
        <taxon>Leptospira</taxon>
    </lineage>
</organism>
<accession>A0A2N0BKX1</accession>
<reference evidence="6" key="3">
    <citation type="submission" date="2023-10" db="EMBL/GenBank/DDBJ databases">
        <authorList>
            <person name="Picardeau M."/>
            <person name="Thibeaux R."/>
        </authorList>
    </citation>
    <scope>NUCLEOTIDE SEQUENCE</scope>
    <source>
        <strain evidence="6">ATI7-C-A5</strain>
    </source>
</reference>
<keyword evidence="8" id="KW-1185">Reference proteome</keyword>
<dbReference type="InterPro" id="IPR011761">
    <property type="entry name" value="ATP-grasp"/>
</dbReference>
<evidence type="ECO:0000256" key="4">
    <source>
        <dbReference type="PROSITE-ProRule" id="PRU00409"/>
    </source>
</evidence>
<dbReference type="EMBL" id="NPEF02000005">
    <property type="protein sequence ID" value="MDV6235168.1"/>
    <property type="molecule type" value="Genomic_DNA"/>
</dbReference>
<dbReference type="Pfam" id="PF13535">
    <property type="entry name" value="ATP-grasp_4"/>
    <property type="match status" value="1"/>
</dbReference>
<dbReference type="PANTHER" id="PTHR43585:SF2">
    <property type="entry name" value="ATP-GRASP ENZYME FSQD"/>
    <property type="match status" value="1"/>
</dbReference>
<dbReference type="PANTHER" id="PTHR43585">
    <property type="entry name" value="FUMIPYRROLE BIOSYNTHESIS PROTEIN C"/>
    <property type="match status" value="1"/>
</dbReference>
<reference evidence="6 8" key="2">
    <citation type="journal article" date="2018" name="Microb. Genom.">
        <title>Deciphering the unexplored Leptospira diversity from soils uncovers genomic evolution to virulence.</title>
        <authorList>
            <person name="Thibeaux R."/>
            <person name="Iraola G."/>
            <person name="Ferres I."/>
            <person name="Bierque E."/>
            <person name="Girault D."/>
            <person name="Soupe-Gilbert M.E."/>
            <person name="Picardeau M."/>
            <person name="Goarant C."/>
        </authorList>
    </citation>
    <scope>NUCLEOTIDE SEQUENCE [LARGE SCALE GENOMIC DNA]</scope>
    <source>
        <strain evidence="6 8">ATI7-C-A5</strain>
    </source>
</reference>
<comment type="caution">
    <text evidence="7">The sequence shown here is derived from an EMBL/GenBank/DDBJ whole genome shotgun (WGS) entry which is preliminary data.</text>
</comment>
<sequence length="417" mass="46194">MKQKGYFISIGAGINQVPLISAAIRLGYSVIAVDQNDKAPGLALASLRIMESVTEYRKILKILSEIPMQGTIVGIGTRSYGKATYTASYIADKLKLRYAPLSSVEICSDKNLLKKTVSDAGILVPQGYDFKAGISKNQFPFVHKPAGGSAKEGIRTFYEPEEWELFLKSRKKNARPKTGTAKRKTSAPEREEWVAEEYVPGFEITVCGLVQNGIFFPASISHKDVTSYDPYLEIAHTLPFLNRELVGEILLNCRAVTTAAKMNQCPFVAEFRITPQGEIYLIEAAPEVGGEFLADSLIPSYFGSDYFENLVKLLVGETIPPFKNYSSVPKKFGGIFFSAPPRGKSKLTRYAEFQTTGREKLLFDRKQKKLGEILRASEGNSARVRSAGILGPATNGQTPEEWKRSVLERLESEFESL</sequence>
<dbReference type="InterPro" id="IPR052032">
    <property type="entry name" value="ATP-dep_AA_Ligase"/>
</dbReference>